<evidence type="ECO:0000313" key="9">
    <source>
        <dbReference type="EMBL" id="GIE64043.1"/>
    </source>
</evidence>
<keyword evidence="5 7" id="KW-1133">Transmembrane helix</keyword>
<dbReference type="Gene3D" id="1.10.3720.10">
    <property type="entry name" value="MetI-like"/>
    <property type="match status" value="1"/>
</dbReference>
<protein>
    <submittedName>
        <fullName evidence="9">ABC transporter permease</fullName>
    </submittedName>
</protein>
<evidence type="ECO:0000256" key="3">
    <source>
        <dbReference type="ARBA" id="ARBA00022475"/>
    </source>
</evidence>
<feature type="transmembrane region" description="Helical" evidence="7">
    <location>
        <begin position="235"/>
        <end position="258"/>
    </location>
</feature>
<proteinExistence type="inferred from homology"/>
<dbReference type="PROSITE" id="PS50928">
    <property type="entry name" value="ABC_TM1"/>
    <property type="match status" value="1"/>
</dbReference>
<keyword evidence="10" id="KW-1185">Reference proteome</keyword>
<feature type="transmembrane region" description="Helical" evidence="7">
    <location>
        <begin position="278"/>
        <end position="304"/>
    </location>
</feature>
<evidence type="ECO:0000259" key="8">
    <source>
        <dbReference type="PROSITE" id="PS50928"/>
    </source>
</evidence>
<dbReference type="InterPro" id="IPR000515">
    <property type="entry name" value="MetI-like"/>
</dbReference>
<keyword evidence="2 7" id="KW-0813">Transport</keyword>
<comment type="subcellular location">
    <subcellularLocation>
        <location evidence="1 7">Cell membrane</location>
        <topology evidence="1 7">Multi-pass membrane protein</topology>
    </subcellularLocation>
</comment>
<comment type="similarity">
    <text evidence="7">Belongs to the binding-protein-dependent transport system permease family.</text>
</comment>
<sequence>MIWFVARKLGGMLATVAVASVVIFGALYLAPGDPASILAGGHEVTPATMAAIRAQYHLDDPFWVQYGHWLGGLLTGDPGTSMVLKEPVTTLISSRIGTTALLVAYASVVILVIGVVSGVLAGAAGKVVDGALTVVTTILMAAPAFVAAILLIWIFATKLSWFPVFGSGEGFGDRIHHLTLPALALSGGYLAYVSRITRTEVRAELAADHVAAARARGLPRLAVLRRHVLRNAAPPILAVSGVTVAGLFAGTAVAEQAFGVSGLGSLLVQSAARQDLVVVQVLSLLLVAAFLVVNMLVDVLNAVLDPRLLTERTA</sequence>
<evidence type="ECO:0000313" key="10">
    <source>
        <dbReference type="Proteomes" id="UP000624709"/>
    </source>
</evidence>
<feature type="domain" description="ABC transmembrane type-1" evidence="8">
    <location>
        <begin position="96"/>
        <end position="297"/>
    </location>
</feature>
<evidence type="ECO:0000256" key="6">
    <source>
        <dbReference type="ARBA" id="ARBA00023136"/>
    </source>
</evidence>
<dbReference type="PANTHER" id="PTHR43163:SF7">
    <property type="entry name" value="DIPEPTIDE-TRANSPORT INTEGRAL MEMBRANE PROTEIN ABC TRANSPORTER DPPB-RELATED"/>
    <property type="match status" value="1"/>
</dbReference>
<feature type="transmembrane region" description="Helical" evidence="7">
    <location>
        <begin position="175"/>
        <end position="193"/>
    </location>
</feature>
<dbReference type="InterPro" id="IPR035906">
    <property type="entry name" value="MetI-like_sf"/>
</dbReference>
<evidence type="ECO:0000256" key="4">
    <source>
        <dbReference type="ARBA" id="ARBA00022692"/>
    </source>
</evidence>
<evidence type="ECO:0000256" key="7">
    <source>
        <dbReference type="RuleBase" id="RU363032"/>
    </source>
</evidence>
<dbReference type="Proteomes" id="UP000624709">
    <property type="component" value="Unassembled WGS sequence"/>
</dbReference>
<feature type="transmembrane region" description="Helical" evidence="7">
    <location>
        <begin position="12"/>
        <end position="30"/>
    </location>
</feature>
<dbReference type="EMBL" id="BOMS01000004">
    <property type="protein sequence ID" value="GIE64043.1"/>
    <property type="molecule type" value="Genomic_DNA"/>
</dbReference>
<comment type="caution">
    <text evidence="9">The sequence shown here is derived from an EMBL/GenBank/DDBJ whole genome shotgun (WGS) entry which is preliminary data.</text>
</comment>
<dbReference type="SUPFAM" id="SSF161098">
    <property type="entry name" value="MetI-like"/>
    <property type="match status" value="1"/>
</dbReference>
<feature type="transmembrane region" description="Helical" evidence="7">
    <location>
        <begin position="102"/>
        <end position="124"/>
    </location>
</feature>
<dbReference type="Pfam" id="PF19300">
    <property type="entry name" value="BPD_transp_1_N"/>
    <property type="match status" value="1"/>
</dbReference>
<keyword evidence="6 7" id="KW-0472">Membrane</keyword>
<accession>A0ABQ4B041</accession>
<dbReference type="CDD" id="cd06261">
    <property type="entry name" value="TM_PBP2"/>
    <property type="match status" value="1"/>
</dbReference>
<organism evidence="9 10">
    <name type="scientific">Actinoplanes palleronii</name>
    <dbReference type="NCBI Taxonomy" id="113570"/>
    <lineage>
        <taxon>Bacteria</taxon>
        <taxon>Bacillati</taxon>
        <taxon>Actinomycetota</taxon>
        <taxon>Actinomycetes</taxon>
        <taxon>Micromonosporales</taxon>
        <taxon>Micromonosporaceae</taxon>
        <taxon>Actinoplanes</taxon>
    </lineage>
</organism>
<evidence type="ECO:0000256" key="2">
    <source>
        <dbReference type="ARBA" id="ARBA00022448"/>
    </source>
</evidence>
<dbReference type="RefSeq" id="WP_239164020.1">
    <property type="nucleotide sequence ID" value="NZ_BAAATY010000009.1"/>
</dbReference>
<dbReference type="PANTHER" id="PTHR43163">
    <property type="entry name" value="DIPEPTIDE TRANSPORT SYSTEM PERMEASE PROTEIN DPPB-RELATED"/>
    <property type="match status" value="1"/>
</dbReference>
<dbReference type="InterPro" id="IPR045621">
    <property type="entry name" value="BPD_transp_1_N"/>
</dbReference>
<name>A0ABQ4B041_9ACTN</name>
<gene>
    <name evidence="9" type="ORF">Apa02nite_001510</name>
</gene>
<feature type="transmembrane region" description="Helical" evidence="7">
    <location>
        <begin position="131"/>
        <end position="155"/>
    </location>
</feature>
<keyword evidence="3" id="KW-1003">Cell membrane</keyword>
<reference evidence="9 10" key="1">
    <citation type="submission" date="2021-01" db="EMBL/GenBank/DDBJ databases">
        <title>Whole genome shotgun sequence of Actinoplanes palleronii NBRC 14916.</title>
        <authorList>
            <person name="Komaki H."/>
            <person name="Tamura T."/>
        </authorList>
    </citation>
    <scope>NUCLEOTIDE SEQUENCE [LARGE SCALE GENOMIC DNA]</scope>
    <source>
        <strain evidence="9 10">NBRC 14916</strain>
    </source>
</reference>
<evidence type="ECO:0000256" key="5">
    <source>
        <dbReference type="ARBA" id="ARBA00022989"/>
    </source>
</evidence>
<evidence type="ECO:0000256" key="1">
    <source>
        <dbReference type="ARBA" id="ARBA00004651"/>
    </source>
</evidence>
<keyword evidence="4 7" id="KW-0812">Transmembrane</keyword>
<dbReference type="Pfam" id="PF00528">
    <property type="entry name" value="BPD_transp_1"/>
    <property type="match status" value="1"/>
</dbReference>